<dbReference type="EMBL" id="AP012292">
    <property type="protein sequence ID" value="BAL82290.1"/>
    <property type="molecule type" value="Genomic_DNA"/>
</dbReference>
<dbReference type="GO" id="GO:0016853">
    <property type="term" value="F:isomerase activity"/>
    <property type="evidence" value="ECO:0007669"/>
    <property type="project" value="UniProtKB-KW"/>
</dbReference>
<dbReference type="KEGG" id="sri:SELR_05820"/>
<dbReference type="RefSeq" id="WP_014423732.1">
    <property type="nucleotide sequence ID" value="NC_017068.1"/>
</dbReference>
<evidence type="ECO:0000313" key="2">
    <source>
        <dbReference type="EMBL" id="BAL82290.1"/>
    </source>
</evidence>
<dbReference type="eggNOG" id="COG0279">
    <property type="taxonomic scope" value="Bacteria"/>
</dbReference>
<dbReference type="HOGENOM" id="CLU_080999_2_0_9"/>
<dbReference type="AlphaFoldDB" id="I0GNF3"/>
<dbReference type="Gene3D" id="3.40.50.10490">
    <property type="entry name" value="Glucose-6-phosphate isomerase like protein, domain 1"/>
    <property type="match status" value="1"/>
</dbReference>
<dbReference type="Pfam" id="PF13580">
    <property type="entry name" value="SIS_2"/>
    <property type="match status" value="2"/>
</dbReference>
<dbReference type="InterPro" id="IPR001347">
    <property type="entry name" value="SIS_dom"/>
</dbReference>
<dbReference type="CDD" id="cd05006">
    <property type="entry name" value="SIS_GmhA"/>
    <property type="match status" value="1"/>
</dbReference>
<keyword evidence="2" id="KW-0413">Isomerase</keyword>
<dbReference type="PATRIC" id="fig|927704.6.peg.597"/>
<dbReference type="InterPro" id="IPR035461">
    <property type="entry name" value="GmhA/DiaA"/>
</dbReference>
<dbReference type="InterPro" id="IPR046348">
    <property type="entry name" value="SIS_dom_sf"/>
</dbReference>
<dbReference type="SUPFAM" id="SSF53697">
    <property type="entry name" value="SIS domain"/>
    <property type="match status" value="1"/>
</dbReference>
<dbReference type="Proteomes" id="UP000007887">
    <property type="component" value="Chromosome"/>
</dbReference>
<dbReference type="GO" id="GO:0097367">
    <property type="term" value="F:carbohydrate derivative binding"/>
    <property type="evidence" value="ECO:0007669"/>
    <property type="project" value="InterPro"/>
</dbReference>
<gene>
    <name evidence="2" type="primary">gmhA</name>
    <name evidence="2" type="ordered locus">SELR_05820</name>
</gene>
<dbReference type="GO" id="GO:1901135">
    <property type="term" value="P:carbohydrate derivative metabolic process"/>
    <property type="evidence" value="ECO:0007669"/>
    <property type="project" value="InterPro"/>
</dbReference>
<dbReference type="EC" id="5.3.1.-" evidence="2"/>
<evidence type="ECO:0000313" key="3">
    <source>
        <dbReference type="Proteomes" id="UP000007887"/>
    </source>
</evidence>
<dbReference type="InterPro" id="IPR050099">
    <property type="entry name" value="SIS_GmhA/DiaA_subfam"/>
</dbReference>
<name>I0GNF3_SELRL</name>
<dbReference type="PANTHER" id="PTHR30390:SF6">
    <property type="entry name" value="DNAA INITIATOR-ASSOCIATING PROTEIN DIAA"/>
    <property type="match status" value="1"/>
</dbReference>
<evidence type="ECO:0000259" key="1">
    <source>
        <dbReference type="PROSITE" id="PS51464"/>
    </source>
</evidence>
<dbReference type="PROSITE" id="PS51464">
    <property type="entry name" value="SIS"/>
    <property type="match status" value="1"/>
</dbReference>
<sequence>MKNTAVNRIDELVERYPALVVNKDAILKAVELIVAAYTSGNKILVCGNGGSAADSLHIVGELMKAFVKKRKVSDFWKDKLSNCEHSDYMIENLQMALPAISLVSEAGLLTAYANDVAPDMNFAQQVFGQGKAGDVLLAISTSGNSANVIYASEVARAMDVKVISLTGSSGGALKEKSDILINVPEDETFKIQELHLPVYHAMCLAIEEEFFGE</sequence>
<dbReference type="OrthoDB" id="9781311at2"/>
<protein>
    <submittedName>
        <fullName evidence="2">Putative phosphoheptose isomerase</fullName>
        <ecNumber evidence="2">5.3.1.-</ecNumber>
    </submittedName>
</protein>
<accession>I0GNF3</accession>
<dbReference type="PANTHER" id="PTHR30390">
    <property type="entry name" value="SEDOHEPTULOSE 7-PHOSPHATE ISOMERASE / DNAA INITIATOR-ASSOCIATING FACTOR FOR REPLICATION INITIATION"/>
    <property type="match status" value="1"/>
</dbReference>
<proteinExistence type="predicted"/>
<feature type="domain" description="SIS" evidence="1">
    <location>
        <begin position="33"/>
        <end position="213"/>
    </location>
</feature>
<reference evidence="2 3" key="1">
    <citation type="submission" date="2011-10" db="EMBL/GenBank/DDBJ databases">
        <title>Whole genome sequence of Selenomonas ruminantium subsp. lactilytica TAM6421.</title>
        <authorList>
            <person name="Oguchi A."/>
            <person name="Ankai A."/>
            <person name="Kaneko J."/>
            <person name="Yamada-Narita S."/>
            <person name="Fukui S."/>
            <person name="Takahashi M."/>
            <person name="Onodera T."/>
            <person name="Kojima S."/>
            <person name="Fushimi T."/>
            <person name="Abe N."/>
            <person name="Kamio Y."/>
            <person name="Yamazaki S."/>
            <person name="Fujita N."/>
        </authorList>
    </citation>
    <scope>NUCLEOTIDE SEQUENCE [LARGE SCALE GENOMIC DNA]</scope>
    <source>
        <strain evidence="3">NBRC 103574 / TAM6421</strain>
    </source>
</reference>
<organism evidence="2 3">
    <name type="scientific">Selenomonas ruminantium subsp. lactilytica (strain NBRC 103574 / TAM6421)</name>
    <dbReference type="NCBI Taxonomy" id="927704"/>
    <lineage>
        <taxon>Bacteria</taxon>
        <taxon>Bacillati</taxon>
        <taxon>Bacillota</taxon>
        <taxon>Negativicutes</taxon>
        <taxon>Selenomonadales</taxon>
        <taxon>Selenomonadaceae</taxon>
        <taxon>Selenomonas</taxon>
    </lineage>
</organism>